<dbReference type="Gene3D" id="3.30.730.10">
    <property type="entry name" value="AP2/ERF domain"/>
    <property type="match status" value="2"/>
</dbReference>
<dbReference type="InterPro" id="IPR016177">
    <property type="entry name" value="DNA-bd_dom_sf"/>
</dbReference>
<feature type="region of interest" description="Disordered" evidence="1">
    <location>
        <begin position="117"/>
        <end position="141"/>
    </location>
</feature>
<proteinExistence type="predicted"/>
<dbReference type="InterPro" id="IPR036955">
    <property type="entry name" value="AP2/ERF_dom_sf"/>
</dbReference>
<organism evidence="2 3">
    <name type="scientific">Pelagomonas calceolata</name>
    <dbReference type="NCBI Taxonomy" id="35677"/>
    <lineage>
        <taxon>Eukaryota</taxon>
        <taxon>Sar</taxon>
        <taxon>Stramenopiles</taxon>
        <taxon>Ochrophyta</taxon>
        <taxon>Pelagophyceae</taxon>
        <taxon>Pelagomonadales</taxon>
        <taxon>Pelagomonadaceae</taxon>
        <taxon>Pelagomonas</taxon>
    </lineage>
</organism>
<feature type="region of interest" description="Disordered" evidence="1">
    <location>
        <begin position="13"/>
        <end position="50"/>
    </location>
</feature>
<evidence type="ECO:0000313" key="2">
    <source>
        <dbReference type="EMBL" id="CAH0371597.1"/>
    </source>
</evidence>
<dbReference type="GO" id="GO:0003700">
    <property type="term" value="F:DNA-binding transcription factor activity"/>
    <property type="evidence" value="ECO:0007669"/>
    <property type="project" value="InterPro"/>
</dbReference>
<keyword evidence="3" id="KW-1185">Reference proteome</keyword>
<reference evidence="2" key="1">
    <citation type="submission" date="2021-11" db="EMBL/GenBank/DDBJ databases">
        <authorList>
            <consortium name="Genoscope - CEA"/>
            <person name="William W."/>
        </authorList>
    </citation>
    <scope>NUCLEOTIDE SEQUENCE</scope>
</reference>
<comment type="caution">
    <text evidence="2">The sequence shown here is derived from an EMBL/GenBank/DDBJ whole genome shotgun (WGS) entry which is preliminary data.</text>
</comment>
<name>A0A8J2SPW0_9STRA</name>
<dbReference type="GO" id="GO:0003677">
    <property type="term" value="F:DNA binding"/>
    <property type="evidence" value="ECO:0007669"/>
    <property type="project" value="InterPro"/>
</dbReference>
<gene>
    <name evidence="2" type="ORF">PECAL_3P15460</name>
</gene>
<protein>
    <recommendedName>
        <fullName evidence="4">AP2/ERF domain-containing protein</fullName>
    </recommendedName>
</protein>
<dbReference type="SUPFAM" id="SSF54171">
    <property type="entry name" value="DNA-binding domain"/>
    <property type="match status" value="2"/>
</dbReference>
<accession>A0A8J2SPW0</accession>
<evidence type="ECO:0000256" key="1">
    <source>
        <dbReference type="SAM" id="MobiDB-lite"/>
    </source>
</evidence>
<feature type="region of interest" description="Disordered" evidence="1">
    <location>
        <begin position="217"/>
        <end position="239"/>
    </location>
</feature>
<evidence type="ECO:0000313" key="3">
    <source>
        <dbReference type="Proteomes" id="UP000789595"/>
    </source>
</evidence>
<dbReference type="OrthoDB" id="411157at2759"/>
<feature type="region of interest" description="Disordered" evidence="1">
    <location>
        <begin position="297"/>
        <end position="339"/>
    </location>
</feature>
<evidence type="ECO:0008006" key="4">
    <source>
        <dbReference type="Google" id="ProtNLM"/>
    </source>
</evidence>
<sequence length="339" mass="37300">MEAPRHVLLVLDDEGDLHSVGEESDGEALGGETPELSDDGRADAMSQEQWRPGAVVDAAAVAFGETYAEQARNGGPKKFRGTIVAAAVMDDHWNVKYDEDGEVYATEARHLTLVSAPSADGARPAPEGRRSDRPTTVADEDCAERTASSRFWGVCWHRGKKKWRACYRGANGKERHIGYYDDEEEAARAVNKAIRDAGLEDQRPMNVVDATGALVPRKTHTSKPRDRSTVVAPDAARAPSATTSKFWGVSWATRRRRWKAGYNDADGKSRTIGYFDTQEEAARAYNAAVRALPPDVQARRQINPVVDGQLVPKPPRKRSRAEVPAAAPTRRSARRSRQE</sequence>
<dbReference type="AlphaFoldDB" id="A0A8J2SPW0"/>
<dbReference type="Proteomes" id="UP000789595">
    <property type="component" value="Unassembled WGS sequence"/>
</dbReference>
<dbReference type="EMBL" id="CAKKNE010000003">
    <property type="protein sequence ID" value="CAH0371597.1"/>
    <property type="molecule type" value="Genomic_DNA"/>
</dbReference>